<dbReference type="AlphaFoldDB" id="A0A1U9KGH2"/>
<dbReference type="KEGG" id="aace:A0U92_08595"/>
<protein>
    <recommendedName>
        <fullName evidence="3">Glycosyltransferase</fullName>
    </recommendedName>
</protein>
<dbReference type="SUPFAM" id="SSF53448">
    <property type="entry name" value="Nucleotide-diphospho-sugar transferases"/>
    <property type="match status" value="1"/>
</dbReference>
<dbReference type="OrthoDB" id="561165at2"/>
<dbReference type="RefSeq" id="WP_077812872.1">
    <property type="nucleotide sequence ID" value="NZ_CP014692.1"/>
</dbReference>
<evidence type="ECO:0000313" key="2">
    <source>
        <dbReference type="Proteomes" id="UP000188937"/>
    </source>
</evidence>
<dbReference type="InterPro" id="IPR029044">
    <property type="entry name" value="Nucleotide-diphossugar_trans"/>
</dbReference>
<sequence>MYASQTSPHVFIATPCFGGLVTQTYMQSVIGCMAMAQHHGIELTLSLVGNDALVTRSRNTLLHQFYAQSDASHILFVDSDIGFAPDAVPRLVAAGKDLVAGLYPLKDRYWDTFTDVLIKRDEPAETASLRYVGESTSLHEHQPGEGPYAGLVKAGYAGTGFMLISRRAVQRMIEAYPETRYKRIDAPVAQDNSASVETDAYALFDCMVDPETGTYLSEDFTFCRRWRALGGEVWLDPGLELSHTGASTFVGDPSLRLGIARGQ</sequence>
<dbReference type="EMBL" id="CP014692">
    <property type="protein sequence ID" value="AQS84827.1"/>
    <property type="molecule type" value="Genomic_DNA"/>
</dbReference>
<dbReference type="Gene3D" id="3.90.550.40">
    <property type="match status" value="1"/>
</dbReference>
<reference evidence="1 2" key="1">
    <citation type="submission" date="2016-03" db="EMBL/GenBank/DDBJ databases">
        <title>Acetic acid bacteria sequencing.</title>
        <authorList>
            <person name="Brandt J."/>
            <person name="Jakob F."/>
            <person name="Vogel R.F."/>
        </authorList>
    </citation>
    <scope>NUCLEOTIDE SEQUENCE [LARGE SCALE GENOMIC DNA]</scope>
    <source>
        <strain evidence="1 2">TMW2.1153</strain>
    </source>
</reference>
<organism evidence="1 2">
    <name type="scientific">Acetobacter aceti</name>
    <dbReference type="NCBI Taxonomy" id="435"/>
    <lineage>
        <taxon>Bacteria</taxon>
        <taxon>Pseudomonadati</taxon>
        <taxon>Pseudomonadota</taxon>
        <taxon>Alphaproteobacteria</taxon>
        <taxon>Acetobacterales</taxon>
        <taxon>Acetobacteraceae</taxon>
        <taxon>Acetobacter</taxon>
        <taxon>Acetobacter subgen. Acetobacter</taxon>
    </lineage>
</organism>
<evidence type="ECO:0000313" key="1">
    <source>
        <dbReference type="EMBL" id="AQS84827.1"/>
    </source>
</evidence>
<evidence type="ECO:0008006" key="3">
    <source>
        <dbReference type="Google" id="ProtNLM"/>
    </source>
</evidence>
<dbReference type="Proteomes" id="UP000188937">
    <property type="component" value="Chromosome"/>
</dbReference>
<gene>
    <name evidence="1" type="ORF">A0U92_08595</name>
</gene>
<proteinExistence type="predicted"/>
<name>A0A1U9KGH2_ACEAC</name>
<accession>A0A1U9KGH2</accession>
<keyword evidence="2" id="KW-1185">Reference proteome</keyword>